<evidence type="ECO:0000313" key="5">
    <source>
        <dbReference type="EMBL" id="GFR46990.1"/>
    </source>
</evidence>
<protein>
    <recommendedName>
        <fullName evidence="4">EML-like second beta-propeller domain-containing protein</fullName>
    </recommendedName>
</protein>
<feature type="domain" description="EML-like second beta-propeller" evidence="4">
    <location>
        <begin position="29"/>
        <end position="295"/>
    </location>
</feature>
<evidence type="ECO:0000256" key="2">
    <source>
        <dbReference type="ARBA" id="ARBA00022737"/>
    </source>
</evidence>
<dbReference type="GO" id="GO:0008017">
    <property type="term" value="F:microtubule binding"/>
    <property type="evidence" value="ECO:0007669"/>
    <property type="project" value="TreeGrafter"/>
</dbReference>
<dbReference type="SUPFAM" id="SSF50978">
    <property type="entry name" value="WD40 repeat-like"/>
    <property type="match status" value="1"/>
</dbReference>
<comment type="caution">
    <text evidence="5">The sequence shown here is derived from an EMBL/GenBank/DDBJ whole genome shotgun (WGS) entry which is preliminary data.</text>
</comment>
<sequence>MFVAGVASCDIWEVDADPRVLVWGQQGDLCGLATNPAFPHVFATCSDSDKVAVWSAATRKPLRIVSLGGLRGRCCAFSPCGQQLAVGTGCGGLQVLEFHPAVRQVWWGKPFSGAVSEIKYSPCGTFLAAGSHDQSIEVFDVSRGFTRVCRCVGHSSAVRHLDWAADSGGLQSVDQAYELLYFDPRTGKQLKTNQRDTRWNGWSCLLGFPVMGIWFPDSDGTDINAVHASPSGKYVLTADDRGRVRLLNFPCVVQSAPAREYGGHCSHVMNVRWGADETYAVSVGGKDRAVFQWRLLHPPAPAASPGRAALPTPWAQVDEEGIMWAPPRGAQQQVQGGGGQQGASPG</sequence>
<dbReference type="EMBL" id="BMAR01000016">
    <property type="protein sequence ID" value="GFR46990.1"/>
    <property type="molecule type" value="Genomic_DNA"/>
</dbReference>
<dbReference type="FunFam" id="2.130.10.10:FF:000320">
    <property type="entry name" value="echinoderm microtubule-associated protein-like 6"/>
    <property type="match status" value="1"/>
</dbReference>
<dbReference type="SMART" id="SM00320">
    <property type="entry name" value="WD40"/>
    <property type="match status" value="6"/>
</dbReference>
<keyword evidence="2" id="KW-0677">Repeat</keyword>
<organism evidence="5 6">
    <name type="scientific">Astrephomene gubernaculifera</name>
    <dbReference type="NCBI Taxonomy" id="47775"/>
    <lineage>
        <taxon>Eukaryota</taxon>
        <taxon>Viridiplantae</taxon>
        <taxon>Chlorophyta</taxon>
        <taxon>core chlorophytes</taxon>
        <taxon>Chlorophyceae</taxon>
        <taxon>CS clade</taxon>
        <taxon>Chlamydomonadales</taxon>
        <taxon>Astrephomenaceae</taxon>
        <taxon>Astrephomene</taxon>
    </lineage>
</organism>
<dbReference type="InterPro" id="IPR036322">
    <property type="entry name" value="WD40_repeat_dom_sf"/>
</dbReference>
<dbReference type="InterPro" id="IPR050630">
    <property type="entry name" value="WD_repeat_EMAP"/>
</dbReference>
<dbReference type="Gene3D" id="2.130.10.10">
    <property type="entry name" value="YVTN repeat-like/Quinoprotein amine dehydrogenase"/>
    <property type="match status" value="1"/>
</dbReference>
<evidence type="ECO:0000256" key="3">
    <source>
        <dbReference type="SAM" id="MobiDB-lite"/>
    </source>
</evidence>
<evidence type="ECO:0000313" key="6">
    <source>
        <dbReference type="Proteomes" id="UP001054857"/>
    </source>
</evidence>
<accession>A0AAD3DS06</accession>
<feature type="non-terminal residue" evidence="5">
    <location>
        <position position="346"/>
    </location>
</feature>
<dbReference type="PANTHER" id="PTHR13720:SF33">
    <property type="entry name" value="HELP DOMAIN-CONTAINING PROTEIN"/>
    <property type="match status" value="1"/>
</dbReference>
<feature type="compositionally biased region" description="Gly residues" evidence="3">
    <location>
        <begin position="335"/>
        <end position="346"/>
    </location>
</feature>
<evidence type="ECO:0000259" key="4">
    <source>
        <dbReference type="Pfam" id="PF23414"/>
    </source>
</evidence>
<dbReference type="InterPro" id="IPR055442">
    <property type="entry name" value="Beta-prop_EML-like_2nd"/>
</dbReference>
<dbReference type="Proteomes" id="UP001054857">
    <property type="component" value="Unassembled WGS sequence"/>
</dbReference>
<reference evidence="5 6" key="1">
    <citation type="journal article" date="2021" name="Sci. Rep.">
        <title>Genome sequencing of the multicellular alga Astrephomene provides insights into convergent evolution of germ-soma differentiation.</title>
        <authorList>
            <person name="Yamashita S."/>
            <person name="Yamamoto K."/>
            <person name="Matsuzaki R."/>
            <person name="Suzuki S."/>
            <person name="Yamaguchi H."/>
            <person name="Hirooka S."/>
            <person name="Minakuchi Y."/>
            <person name="Miyagishima S."/>
            <person name="Kawachi M."/>
            <person name="Toyoda A."/>
            <person name="Nozaki H."/>
        </authorList>
    </citation>
    <scope>NUCLEOTIDE SEQUENCE [LARGE SCALE GENOMIC DNA]</scope>
    <source>
        <strain evidence="5 6">NIES-4017</strain>
    </source>
</reference>
<keyword evidence="1" id="KW-0853">WD repeat</keyword>
<dbReference type="Pfam" id="PF23414">
    <property type="entry name" value="Beta-prop_EML_2"/>
    <property type="match status" value="1"/>
</dbReference>
<gene>
    <name evidence="5" type="ORF">Agub_g8644</name>
</gene>
<feature type="region of interest" description="Disordered" evidence="3">
    <location>
        <begin position="326"/>
        <end position="346"/>
    </location>
</feature>
<evidence type="ECO:0000256" key="1">
    <source>
        <dbReference type="ARBA" id="ARBA00022574"/>
    </source>
</evidence>
<dbReference type="PANTHER" id="PTHR13720">
    <property type="entry name" value="WD-40 REPEAT PROTEIN"/>
    <property type="match status" value="1"/>
</dbReference>
<dbReference type="InterPro" id="IPR001680">
    <property type="entry name" value="WD40_rpt"/>
</dbReference>
<proteinExistence type="predicted"/>
<dbReference type="AlphaFoldDB" id="A0AAD3DS06"/>
<dbReference type="InterPro" id="IPR015943">
    <property type="entry name" value="WD40/YVTN_repeat-like_dom_sf"/>
</dbReference>
<keyword evidence="6" id="KW-1185">Reference proteome</keyword>
<name>A0AAD3DS06_9CHLO</name>